<feature type="region of interest" description="Disordered" evidence="1">
    <location>
        <begin position="216"/>
        <end position="243"/>
    </location>
</feature>
<reference evidence="4" key="1">
    <citation type="submission" date="2014-09" db="EMBL/GenBank/DDBJ databases">
        <authorList>
            <person name="Sharma Rahul"/>
            <person name="Thines Marco"/>
        </authorList>
    </citation>
    <scope>NUCLEOTIDE SEQUENCE [LARGE SCALE GENOMIC DNA]</scope>
</reference>
<feature type="region of interest" description="Disordered" evidence="1">
    <location>
        <begin position="111"/>
        <end position="151"/>
    </location>
</feature>
<feature type="chain" id="PRO_5006058602" evidence="2">
    <location>
        <begin position="23"/>
        <end position="350"/>
    </location>
</feature>
<feature type="compositionally biased region" description="Polar residues" evidence="1">
    <location>
        <begin position="132"/>
        <end position="151"/>
    </location>
</feature>
<dbReference type="GeneID" id="36404172"/>
<keyword evidence="2" id="KW-0732">Signal</keyword>
<dbReference type="EMBL" id="CCYD01000349">
    <property type="protein sequence ID" value="CEG39054.1"/>
    <property type="molecule type" value="Genomic_DNA"/>
</dbReference>
<proteinExistence type="predicted"/>
<dbReference type="RefSeq" id="XP_024575423.1">
    <property type="nucleotide sequence ID" value="XM_024724558.1"/>
</dbReference>
<feature type="signal peptide" evidence="2">
    <location>
        <begin position="1"/>
        <end position="22"/>
    </location>
</feature>
<accession>A0A0P1AE91</accession>
<keyword evidence="4" id="KW-1185">Reference proteome</keyword>
<sequence length="350" mass="38252">MCCYPVLATLLVTIILHTSAIASPEPNLATASVQSERLRSHELGDRVKERSLKAEEGISKAIDSEERVTLEPLEDEAEKLPTILNKAGVSTRSDAPPPAKVMEAVEALKGTAGAKAKEGEKAGESIKDKETSQASKKPTTTVNVNPTEGTPATANVYIVKPTEDASATANAKPRSLLQRLLKKIKDILFKILSWFHTKDSKPAPHNSINVIQDTTTTPAAHVNDPKHEPKPATKPTIHVTDPIPGPKINVKPTWYVPPTYDPARFPSYMPPIFTKPEHVYPTAESPGMKYSDLYYGTSDAEADDVVFLIVDKFPSSDIHPRGMLHIIGSDGKRYFLDPDQVESLQLPLQK</sequence>
<evidence type="ECO:0000256" key="2">
    <source>
        <dbReference type="SAM" id="SignalP"/>
    </source>
</evidence>
<evidence type="ECO:0000313" key="4">
    <source>
        <dbReference type="Proteomes" id="UP000054928"/>
    </source>
</evidence>
<evidence type="ECO:0000313" key="3">
    <source>
        <dbReference type="EMBL" id="CEG39054.1"/>
    </source>
</evidence>
<name>A0A0P1AE91_PLAHL</name>
<protein>
    <submittedName>
        <fullName evidence="3">RxLR-like protein</fullName>
    </submittedName>
</protein>
<dbReference type="AlphaFoldDB" id="A0A0P1AE91"/>
<dbReference type="Proteomes" id="UP000054928">
    <property type="component" value="Unassembled WGS sequence"/>
</dbReference>
<organism evidence="3 4">
    <name type="scientific">Plasmopara halstedii</name>
    <name type="common">Downy mildew of sunflower</name>
    <dbReference type="NCBI Taxonomy" id="4781"/>
    <lineage>
        <taxon>Eukaryota</taxon>
        <taxon>Sar</taxon>
        <taxon>Stramenopiles</taxon>
        <taxon>Oomycota</taxon>
        <taxon>Peronosporomycetes</taxon>
        <taxon>Peronosporales</taxon>
        <taxon>Peronosporaceae</taxon>
        <taxon>Plasmopara</taxon>
    </lineage>
</organism>
<feature type="compositionally biased region" description="Basic and acidic residues" evidence="1">
    <location>
        <begin position="115"/>
        <end position="131"/>
    </location>
</feature>
<evidence type="ECO:0000256" key="1">
    <source>
        <dbReference type="SAM" id="MobiDB-lite"/>
    </source>
</evidence>